<comment type="caution">
    <text evidence="2">The sequence shown here is derived from an EMBL/GenBank/DDBJ whole genome shotgun (WGS) entry which is preliminary data.</text>
</comment>
<dbReference type="AlphaFoldDB" id="A0A4Y2TYX4"/>
<evidence type="ECO:0000313" key="2">
    <source>
        <dbReference type="EMBL" id="GBO04536.1"/>
    </source>
</evidence>
<feature type="compositionally biased region" description="Polar residues" evidence="1">
    <location>
        <begin position="1"/>
        <end position="13"/>
    </location>
</feature>
<dbReference type="EMBL" id="BGPR01031439">
    <property type="protein sequence ID" value="GBO04536.1"/>
    <property type="molecule type" value="Genomic_DNA"/>
</dbReference>
<evidence type="ECO:0000256" key="1">
    <source>
        <dbReference type="SAM" id="MobiDB-lite"/>
    </source>
</evidence>
<name>A0A4Y2TYX4_ARAVE</name>
<sequence>MTRLTLPSPNFHTTPVGGRLAPSPETGTLPRGHCDPSVPKPKLCHEVIATLSVLKPETLPRVIAPSVLKPKSCHEVTTAPLHVVLKQKSPATRSSSDPSVLKSCPLPFPPRKQQMPFKVSPAPNGNEICIRTTVMCSGIGNELNHFLGMAQQRRADFSLATLFQRRTQWREVSMAKHRPVREPYYSETPALLRLDDEFGISTTLGMRF</sequence>
<accession>A0A4Y2TYX4</accession>
<keyword evidence="3" id="KW-1185">Reference proteome</keyword>
<dbReference type="Proteomes" id="UP000499080">
    <property type="component" value="Unassembled WGS sequence"/>
</dbReference>
<organism evidence="2 3">
    <name type="scientific">Araneus ventricosus</name>
    <name type="common">Orbweaver spider</name>
    <name type="synonym">Epeira ventricosa</name>
    <dbReference type="NCBI Taxonomy" id="182803"/>
    <lineage>
        <taxon>Eukaryota</taxon>
        <taxon>Metazoa</taxon>
        <taxon>Ecdysozoa</taxon>
        <taxon>Arthropoda</taxon>
        <taxon>Chelicerata</taxon>
        <taxon>Arachnida</taxon>
        <taxon>Araneae</taxon>
        <taxon>Araneomorphae</taxon>
        <taxon>Entelegynae</taxon>
        <taxon>Araneoidea</taxon>
        <taxon>Araneidae</taxon>
        <taxon>Araneus</taxon>
    </lineage>
</organism>
<proteinExistence type="predicted"/>
<reference evidence="2 3" key="1">
    <citation type="journal article" date="2019" name="Sci. Rep.">
        <title>Orb-weaving spider Araneus ventricosus genome elucidates the spidroin gene catalogue.</title>
        <authorList>
            <person name="Kono N."/>
            <person name="Nakamura H."/>
            <person name="Ohtoshi R."/>
            <person name="Moran D.A.P."/>
            <person name="Shinohara A."/>
            <person name="Yoshida Y."/>
            <person name="Fujiwara M."/>
            <person name="Mori M."/>
            <person name="Tomita M."/>
            <person name="Arakawa K."/>
        </authorList>
    </citation>
    <scope>NUCLEOTIDE SEQUENCE [LARGE SCALE GENOMIC DNA]</scope>
</reference>
<gene>
    <name evidence="2" type="ORF">AVEN_208473_1</name>
</gene>
<protein>
    <submittedName>
        <fullName evidence="2">Uncharacterized protein</fullName>
    </submittedName>
</protein>
<evidence type="ECO:0000313" key="3">
    <source>
        <dbReference type="Proteomes" id="UP000499080"/>
    </source>
</evidence>
<feature type="region of interest" description="Disordered" evidence="1">
    <location>
        <begin position="1"/>
        <end position="31"/>
    </location>
</feature>